<dbReference type="InParanoid" id="T1EYP4"/>
<dbReference type="Gene3D" id="3.60.10.10">
    <property type="entry name" value="Endonuclease/exonuclease/phosphatase"/>
    <property type="match status" value="1"/>
</dbReference>
<organism evidence="3 4">
    <name type="scientific">Helobdella robusta</name>
    <name type="common">Californian leech</name>
    <dbReference type="NCBI Taxonomy" id="6412"/>
    <lineage>
        <taxon>Eukaryota</taxon>
        <taxon>Metazoa</taxon>
        <taxon>Spiralia</taxon>
        <taxon>Lophotrochozoa</taxon>
        <taxon>Annelida</taxon>
        <taxon>Clitellata</taxon>
        <taxon>Hirudinea</taxon>
        <taxon>Rhynchobdellida</taxon>
        <taxon>Glossiphoniidae</taxon>
        <taxon>Helobdella</taxon>
    </lineage>
</organism>
<keyword evidence="4" id="KW-1185">Reference proteome</keyword>
<reference evidence="4" key="1">
    <citation type="submission" date="2012-12" db="EMBL/GenBank/DDBJ databases">
        <authorList>
            <person name="Hellsten U."/>
            <person name="Grimwood J."/>
            <person name="Chapman J.A."/>
            <person name="Shapiro H."/>
            <person name="Aerts A."/>
            <person name="Otillar R.P."/>
            <person name="Terry A.Y."/>
            <person name="Boore J.L."/>
            <person name="Simakov O."/>
            <person name="Marletaz F."/>
            <person name="Cho S.-J."/>
            <person name="Edsinger-Gonzales E."/>
            <person name="Havlak P."/>
            <person name="Kuo D.-H."/>
            <person name="Larsson T."/>
            <person name="Lv J."/>
            <person name="Arendt D."/>
            <person name="Savage R."/>
            <person name="Osoegawa K."/>
            <person name="de Jong P."/>
            <person name="Lindberg D.R."/>
            <person name="Seaver E.C."/>
            <person name="Weisblat D.A."/>
            <person name="Putnam N.H."/>
            <person name="Grigoriev I.V."/>
            <person name="Rokhsar D.S."/>
        </authorList>
    </citation>
    <scope>NUCLEOTIDE SEQUENCE</scope>
</reference>
<gene>
    <name evidence="3" type="primary">20201694</name>
    <name evidence="2" type="ORF">HELRODRAFT_166878</name>
</gene>
<dbReference type="KEGG" id="hro:HELRODRAFT_166878"/>
<reference evidence="2 4" key="2">
    <citation type="journal article" date="2013" name="Nature">
        <title>Insights into bilaterian evolution from three spiralian genomes.</title>
        <authorList>
            <person name="Simakov O."/>
            <person name="Marletaz F."/>
            <person name="Cho S.J."/>
            <person name="Edsinger-Gonzales E."/>
            <person name="Havlak P."/>
            <person name="Hellsten U."/>
            <person name="Kuo D.H."/>
            <person name="Larsson T."/>
            <person name="Lv J."/>
            <person name="Arendt D."/>
            <person name="Savage R."/>
            <person name="Osoegawa K."/>
            <person name="de Jong P."/>
            <person name="Grimwood J."/>
            <person name="Chapman J.A."/>
            <person name="Shapiro H."/>
            <person name="Aerts A."/>
            <person name="Otillar R.P."/>
            <person name="Terry A.Y."/>
            <person name="Boore J.L."/>
            <person name="Grigoriev I.V."/>
            <person name="Lindberg D.R."/>
            <person name="Seaver E.C."/>
            <person name="Weisblat D.A."/>
            <person name="Putnam N.H."/>
            <person name="Rokhsar D.S."/>
        </authorList>
    </citation>
    <scope>NUCLEOTIDE SEQUENCE</scope>
</reference>
<dbReference type="Proteomes" id="UP000015101">
    <property type="component" value="Unassembled WGS sequence"/>
</dbReference>
<dbReference type="EnsemblMetazoa" id="HelroT166878">
    <property type="protein sequence ID" value="HelroP166878"/>
    <property type="gene ID" value="HelroG166878"/>
</dbReference>
<dbReference type="HOGENOM" id="CLU_1251855_0_0_1"/>
<evidence type="ECO:0000313" key="2">
    <source>
        <dbReference type="EMBL" id="ESO11824.1"/>
    </source>
</evidence>
<dbReference type="AlphaFoldDB" id="T1EYP4"/>
<dbReference type="EMBL" id="KB095812">
    <property type="protein sequence ID" value="ESO11824.1"/>
    <property type="molecule type" value="Genomic_DNA"/>
</dbReference>
<dbReference type="RefSeq" id="XP_009010312.1">
    <property type="nucleotide sequence ID" value="XM_009012064.1"/>
</dbReference>
<name>T1EYP4_HELRO</name>
<evidence type="ECO:0000313" key="3">
    <source>
        <dbReference type="EnsemblMetazoa" id="HelroP166878"/>
    </source>
</evidence>
<dbReference type="PANTHER" id="PTHR33776:SF4">
    <property type="entry name" value="ENDONUCLEASE_EXONUCLEASE_PHOSPHATASE DOMAIN-CONTAINING PROTEIN"/>
    <property type="match status" value="1"/>
</dbReference>
<sequence length="221" mass="25570">MTEKTVLIANELLCYLFSNVKFLDNPNFVAAAFEFFTAEEINVAKNQLLADMESLKQNKLGGGIGIFVRKEFDCFIDDNIESVDDIFEAFSINIKSNSSNKLPLKIISIYRPPNTSIEKFINEFENILHKLSSAQEKETLTKARPMCRHSEHRRHSLLYKECSIKHKEQQKTHTGLHDRRDETGRKEQHKIHTSLLERRDETAMIFKGNLLDTLPFSILIL</sequence>
<dbReference type="PANTHER" id="PTHR33776">
    <property type="entry name" value="ENDO/EXONUCLEASE/PHOSPHATASE DOMAIN-CONTAINING PROTEIN"/>
    <property type="match status" value="1"/>
</dbReference>
<proteinExistence type="predicted"/>
<evidence type="ECO:0000256" key="1">
    <source>
        <dbReference type="SAM" id="MobiDB-lite"/>
    </source>
</evidence>
<dbReference type="GeneID" id="20201694"/>
<reference evidence="3" key="3">
    <citation type="submission" date="2015-06" db="UniProtKB">
        <authorList>
            <consortium name="EnsemblMetazoa"/>
        </authorList>
    </citation>
    <scope>IDENTIFICATION</scope>
</reference>
<protein>
    <submittedName>
        <fullName evidence="2 3">Uncharacterized protein</fullName>
    </submittedName>
</protein>
<dbReference type="CTD" id="20201694"/>
<dbReference type="InterPro" id="IPR036691">
    <property type="entry name" value="Endo/exonu/phosph_ase_sf"/>
</dbReference>
<feature type="compositionally biased region" description="Basic and acidic residues" evidence="1">
    <location>
        <begin position="168"/>
        <end position="186"/>
    </location>
</feature>
<feature type="region of interest" description="Disordered" evidence="1">
    <location>
        <begin position="168"/>
        <end position="189"/>
    </location>
</feature>
<dbReference type="EMBL" id="AMQM01002588">
    <property type="status" value="NOT_ANNOTATED_CDS"/>
    <property type="molecule type" value="Genomic_DNA"/>
</dbReference>
<evidence type="ECO:0000313" key="4">
    <source>
        <dbReference type="Proteomes" id="UP000015101"/>
    </source>
</evidence>
<accession>T1EYP4</accession>